<dbReference type="Proteomes" id="UP000474175">
    <property type="component" value="Unassembled WGS sequence"/>
</dbReference>
<feature type="domain" description="Large ribosomal subunit protein bL25 L25" evidence="6">
    <location>
        <begin position="9"/>
        <end position="90"/>
    </location>
</feature>
<dbReference type="NCBIfam" id="TIGR00731">
    <property type="entry name" value="bL25_bact_ctc"/>
    <property type="match status" value="1"/>
</dbReference>
<dbReference type="InterPro" id="IPR020930">
    <property type="entry name" value="Ribosomal_uL5_bac-type"/>
</dbReference>
<dbReference type="Pfam" id="PF01386">
    <property type="entry name" value="Ribosomal_L25p"/>
    <property type="match status" value="1"/>
</dbReference>
<evidence type="ECO:0000256" key="4">
    <source>
        <dbReference type="ARBA" id="ARBA00023274"/>
    </source>
</evidence>
<reference evidence="8 9" key="1">
    <citation type="submission" date="2020-02" db="EMBL/GenBank/DDBJ databases">
        <title>Draft genome sequence of two Spirosoma agri KCTC 52727 and Spirosoma terrae KCTC 52035.</title>
        <authorList>
            <person name="Rojas J."/>
            <person name="Ambika Manirajan B."/>
            <person name="Suarez C."/>
            <person name="Ratering S."/>
            <person name="Schnell S."/>
        </authorList>
    </citation>
    <scope>NUCLEOTIDE SEQUENCE [LARGE SCALE GENOMIC DNA]</scope>
    <source>
        <strain evidence="8 9">KCTC 52035</strain>
    </source>
</reference>
<dbReference type="AlphaFoldDB" id="A0A6L9L3N4"/>
<feature type="domain" description="Large ribosomal subunit protein bL25 beta" evidence="7">
    <location>
        <begin position="99"/>
        <end position="180"/>
    </location>
</feature>
<evidence type="ECO:0000259" key="6">
    <source>
        <dbReference type="Pfam" id="PF01386"/>
    </source>
</evidence>
<dbReference type="EMBL" id="JAAFZH010000003">
    <property type="protein sequence ID" value="NDU95030.1"/>
    <property type="molecule type" value="Genomic_DNA"/>
</dbReference>
<dbReference type="GO" id="GO:0022625">
    <property type="term" value="C:cytosolic large ribosomal subunit"/>
    <property type="evidence" value="ECO:0007669"/>
    <property type="project" value="TreeGrafter"/>
</dbReference>
<keyword evidence="2 5" id="KW-0694">RNA-binding</keyword>
<dbReference type="InterPro" id="IPR011035">
    <property type="entry name" value="Ribosomal_bL25/Gln-tRNA_synth"/>
</dbReference>
<gene>
    <name evidence="5" type="primary">rplY</name>
    <name evidence="5" type="synonym">ctc</name>
    <name evidence="8" type="ORF">GK108_09105</name>
</gene>
<dbReference type="SUPFAM" id="SSF50715">
    <property type="entry name" value="Ribosomal protein L25-like"/>
    <property type="match status" value="1"/>
</dbReference>
<evidence type="ECO:0000256" key="1">
    <source>
        <dbReference type="ARBA" id="ARBA00022730"/>
    </source>
</evidence>
<keyword evidence="3 5" id="KW-0689">Ribosomal protein</keyword>
<dbReference type="CDD" id="cd00495">
    <property type="entry name" value="Ribosomal_L25_TL5_CTC"/>
    <property type="match status" value="1"/>
</dbReference>
<comment type="function">
    <text evidence="5">This is one of the proteins that binds to the 5S RNA in the ribosome where it forms part of the central protuberance.</text>
</comment>
<evidence type="ECO:0000259" key="7">
    <source>
        <dbReference type="Pfam" id="PF14693"/>
    </source>
</evidence>
<evidence type="ECO:0000256" key="2">
    <source>
        <dbReference type="ARBA" id="ARBA00022884"/>
    </source>
</evidence>
<dbReference type="InterPro" id="IPR020056">
    <property type="entry name" value="Rbsml_bL25/Gln-tRNA_synth_N"/>
</dbReference>
<dbReference type="InterPro" id="IPR001021">
    <property type="entry name" value="Ribosomal_bL25_long"/>
</dbReference>
<dbReference type="GO" id="GO:0006412">
    <property type="term" value="P:translation"/>
    <property type="evidence" value="ECO:0007669"/>
    <property type="project" value="UniProtKB-UniRule"/>
</dbReference>
<dbReference type="HAMAP" id="MF_01334">
    <property type="entry name" value="Ribosomal_bL25_CTC"/>
    <property type="match status" value="1"/>
</dbReference>
<organism evidence="8 9">
    <name type="scientific">Spirosoma terrae</name>
    <dbReference type="NCBI Taxonomy" id="1968276"/>
    <lineage>
        <taxon>Bacteria</taxon>
        <taxon>Pseudomonadati</taxon>
        <taxon>Bacteroidota</taxon>
        <taxon>Cytophagia</taxon>
        <taxon>Cytophagales</taxon>
        <taxon>Cytophagaceae</taxon>
        <taxon>Spirosoma</taxon>
    </lineage>
</organism>
<dbReference type="InterPro" id="IPR020057">
    <property type="entry name" value="Ribosomal_bL25_b-dom"/>
</dbReference>
<evidence type="ECO:0000313" key="9">
    <source>
        <dbReference type="Proteomes" id="UP000474175"/>
    </source>
</evidence>
<evidence type="ECO:0000256" key="5">
    <source>
        <dbReference type="HAMAP-Rule" id="MF_01334"/>
    </source>
</evidence>
<comment type="similarity">
    <text evidence="5">Belongs to the bacterial ribosomal protein bL25 family. CTC subfamily.</text>
</comment>
<dbReference type="PANTHER" id="PTHR33284">
    <property type="entry name" value="RIBOSOMAL PROTEIN L25/GLN-TRNA SYNTHETASE, ANTI-CODON-BINDING DOMAIN-CONTAINING PROTEIN"/>
    <property type="match status" value="1"/>
</dbReference>
<keyword evidence="1 5" id="KW-0699">rRNA-binding</keyword>
<evidence type="ECO:0000313" key="8">
    <source>
        <dbReference type="EMBL" id="NDU95030.1"/>
    </source>
</evidence>
<dbReference type="GO" id="GO:0008097">
    <property type="term" value="F:5S rRNA binding"/>
    <property type="evidence" value="ECO:0007669"/>
    <property type="project" value="InterPro"/>
</dbReference>
<sequence>MNKIEIVGYKRANLGRTESQAIRAEGNVPCVLYGGSEQVHFYAPAILFRSLIYTPNVYEVTLNIEGTEYRAILQETQFHPVSDTLLHADFLQIVDDKPVKLAVPVRLVGSAPGVQKGGKLVTRVRKLRVKGTVDKIPDFIDVDVSGLDLGKSVRVGQIQVTDIELLEQASNPVASIEIPRALRGQVSAK</sequence>
<dbReference type="Gene3D" id="2.40.240.10">
    <property type="entry name" value="Ribosomal Protein L25, Chain P"/>
    <property type="match status" value="1"/>
</dbReference>
<dbReference type="Pfam" id="PF14693">
    <property type="entry name" value="Ribosomal_TL5_C"/>
    <property type="match status" value="1"/>
</dbReference>
<accession>A0A6L9L3N4</accession>
<keyword evidence="9" id="KW-1185">Reference proteome</keyword>
<dbReference type="RefSeq" id="WP_163946194.1">
    <property type="nucleotide sequence ID" value="NZ_JAAFZH010000003.1"/>
</dbReference>
<protein>
    <recommendedName>
        <fullName evidence="5">Large ribosomal subunit protein bL25</fullName>
    </recommendedName>
    <alternativeName>
        <fullName evidence="5">General stress protein CTC</fullName>
    </alternativeName>
</protein>
<name>A0A6L9L3N4_9BACT</name>
<dbReference type="NCBIfam" id="NF004132">
    <property type="entry name" value="PRK05618.2-2"/>
    <property type="match status" value="1"/>
</dbReference>
<keyword evidence="4 5" id="KW-0687">Ribonucleoprotein</keyword>
<comment type="caution">
    <text evidence="8">The sequence shown here is derived from an EMBL/GenBank/DDBJ whole genome shotgun (WGS) entry which is preliminary data.</text>
</comment>
<evidence type="ECO:0000256" key="3">
    <source>
        <dbReference type="ARBA" id="ARBA00022980"/>
    </source>
</evidence>
<dbReference type="PANTHER" id="PTHR33284:SF1">
    <property type="entry name" value="RIBOSOMAL PROTEIN L25_GLN-TRNA SYNTHETASE, ANTI-CODON-BINDING DOMAIN-CONTAINING PROTEIN"/>
    <property type="match status" value="1"/>
</dbReference>
<proteinExistence type="inferred from homology"/>
<dbReference type="InterPro" id="IPR037121">
    <property type="entry name" value="Ribosomal_bL25_C"/>
</dbReference>
<comment type="subunit">
    <text evidence="5">Part of the 50S ribosomal subunit; part of the 5S rRNA/L5/L18/L25 subcomplex. Contacts the 5S rRNA. Binds to the 5S rRNA independently of L5 and L18.</text>
</comment>
<dbReference type="Gene3D" id="2.170.120.20">
    <property type="entry name" value="Ribosomal protein L25, beta domain"/>
    <property type="match status" value="1"/>
</dbReference>
<dbReference type="InterPro" id="IPR029751">
    <property type="entry name" value="Ribosomal_L25_dom"/>
</dbReference>
<dbReference type="GO" id="GO:0003735">
    <property type="term" value="F:structural constituent of ribosome"/>
    <property type="evidence" value="ECO:0007669"/>
    <property type="project" value="InterPro"/>
</dbReference>